<keyword evidence="6" id="KW-0378">Hydrolase</keyword>
<evidence type="ECO:0000256" key="2">
    <source>
        <dbReference type="ARBA" id="ARBA00004776"/>
    </source>
</evidence>
<dbReference type="Gene3D" id="3.30.1380.10">
    <property type="match status" value="1"/>
</dbReference>
<evidence type="ECO:0000256" key="3">
    <source>
        <dbReference type="ARBA" id="ARBA00022670"/>
    </source>
</evidence>
<keyword evidence="3" id="KW-0645">Protease</keyword>
<dbReference type="GO" id="GO:0046872">
    <property type="term" value="F:metal ion binding"/>
    <property type="evidence" value="ECO:0007669"/>
    <property type="project" value="UniProtKB-KW"/>
</dbReference>
<dbReference type="GO" id="GO:0008237">
    <property type="term" value="F:metallopeptidase activity"/>
    <property type="evidence" value="ECO:0007669"/>
    <property type="project" value="UniProtKB-KW"/>
</dbReference>
<dbReference type="PANTHER" id="PTHR37425">
    <property type="match status" value="1"/>
</dbReference>
<dbReference type="PANTHER" id="PTHR37425:SF1">
    <property type="entry name" value="OUTER MEMBRANE PROTEIN"/>
    <property type="match status" value="1"/>
</dbReference>
<dbReference type="GO" id="GO:0071555">
    <property type="term" value="P:cell wall organization"/>
    <property type="evidence" value="ECO:0007669"/>
    <property type="project" value="UniProtKB-KW"/>
</dbReference>
<evidence type="ECO:0000256" key="7">
    <source>
        <dbReference type="ARBA" id="ARBA00022833"/>
    </source>
</evidence>
<keyword evidence="9" id="KW-0961">Cell wall biogenesis/degradation</keyword>
<evidence type="ECO:0000256" key="1">
    <source>
        <dbReference type="ARBA" id="ARBA00001947"/>
    </source>
</evidence>
<accession>A0A5C8P554</accession>
<dbReference type="PROSITE" id="PS51318">
    <property type="entry name" value="TAT"/>
    <property type="match status" value="1"/>
</dbReference>
<dbReference type="OrthoDB" id="9782994at2"/>
<keyword evidence="8" id="KW-0482">Metalloprotease</keyword>
<reference evidence="12 13" key="1">
    <citation type="submission" date="2019-06" db="EMBL/GenBank/DDBJ databases">
        <title>Quisquiliibacterium sp. nov., isolated from a maize field.</title>
        <authorList>
            <person name="Lin S.-Y."/>
            <person name="Tsai C.-F."/>
            <person name="Young C.-C."/>
        </authorList>
    </citation>
    <scope>NUCLEOTIDE SEQUENCE [LARGE SCALE GENOMIC DNA]</scope>
    <source>
        <strain evidence="12 13">CC-CFT501</strain>
    </source>
</reference>
<proteinExistence type="inferred from homology"/>
<comment type="pathway">
    <text evidence="2">Cell wall biogenesis; cell wall polysaccharide biosynthesis.</text>
</comment>
<dbReference type="InterPro" id="IPR009045">
    <property type="entry name" value="Zn_M74/Hedgehog-like"/>
</dbReference>
<evidence type="ECO:0000256" key="4">
    <source>
        <dbReference type="ARBA" id="ARBA00022723"/>
    </source>
</evidence>
<comment type="similarity">
    <text evidence="10">Belongs to the peptidase M15 family.</text>
</comment>
<dbReference type="CDD" id="cd14844">
    <property type="entry name" value="Zn-DD-carboxypeptidase_like"/>
    <property type="match status" value="1"/>
</dbReference>
<protein>
    <recommendedName>
        <fullName evidence="11">Murein endopeptidase K</fullName>
    </recommendedName>
</protein>
<dbReference type="InterPro" id="IPR010275">
    <property type="entry name" value="MepK"/>
</dbReference>
<comment type="caution">
    <text evidence="12">The sequence shown here is derived from an EMBL/GenBank/DDBJ whole genome shotgun (WGS) entry which is preliminary data.</text>
</comment>
<keyword evidence="4" id="KW-0479">Metal-binding</keyword>
<evidence type="ECO:0000256" key="6">
    <source>
        <dbReference type="ARBA" id="ARBA00022801"/>
    </source>
</evidence>
<dbReference type="Pfam" id="PF05951">
    <property type="entry name" value="Peptidase_M15_2"/>
    <property type="match status" value="1"/>
</dbReference>
<keyword evidence="5" id="KW-0732">Signal</keyword>
<dbReference type="Proteomes" id="UP000321548">
    <property type="component" value="Unassembled WGS sequence"/>
</dbReference>
<comment type="cofactor">
    <cofactor evidence="1">
        <name>Zn(2+)</name>
        <dbReference type="ChEBI" id="CHEBI:29105"/>
    </cofactor>
</comment>
<dbReference type="RefSeq" id="WP_147702942.1">
    <property type="nucleotide sequence ID" value="NZ_VDUY01000001.1"/>
</dbReference>
<sequence length="195" mass="21088">MIDRVVSRRHLLRAGLRGAVAGAGIVMAGGAIARPIPTVAGSTADELARLAFVNTHTSESLRVVYREGPRYLTNALARIDHVLRDHRTDEVHPIDPALLDQLDRLAAMLGVGKDPYHVISGYRSPRSNAMLASRSGGVAKMSLHMEGRAIDIRIPGVPLARVREAALDMKAGGVGYYPGSDFVHLDTGRVRNWRG</sequence>
<evidence type="ECO:0000256" key="8">
    <source>
        <dbReference type="ARBA" id="ARBA00023049"/>
    </source>
</evidence>
<gene>
    <name evidence="12" type="ORF">FHP08_03755</name>
</gene>
<dbReference type="EMBL" id="VDUY01000001">
    <property type="protein sequence ID" value="TXL68806.1"/>
    <property type="molecule type" value="Genomic_DNA"/>
</dbReference>
<dbReference type="SUPFAM" id="SSF55166">
    <property type="entry name" value="Hedgehog/DD-peptidase"/>
    <property type="match status" value="1"/>
</dbReference>
<evidence type="ECO:0000313" key="13">
    <source>
        <dbReference type="Proteomes" id="UP000321548"/>
    </source>
</evidence>
<keyword evidence="7" id="KW-0862">Zinc</keyword>
<name>A0A5C8P554_9BURK</name>
<organism evidence="12 13">
    <name type="scientific">Zeimonas arvi</name>
    <dbReference type="NCBI Taxonomy" id="2498847"/>
    <lineage>
        <taxon>Bacteria</taxon>
        <taxon>Pseudomonadati</taxon>
        <taxon>Pseudomonadota</taxon>
        <taxon>Betaproteobacteria</taxon>
        <taxon>Burkholderiales</taxon>
        <taxon>Burkholderiaceae</taxon>
        <taxon>Zeimonas</taxon>
    </lineage>
</organism>
<evidence type="ECO:0000256" key="5">
    <source>
        <dbReference type="ARBA" id="ARBA00022729"/>
    </source>
</evidence>
<evidence type="ECO:0000256" key="11">
    <source>
        <dbReference type="ARBA" id="ARBA00093666"/>
    </source>
</evidence>
<dbReference type="InterPro" id="IPR006311">
    <property type="entry name" value="TAT_signal"/>
</dbReference>
<evidence type="ECO:0000256" key="10">
    <source>
        <dbReference type="ARBA" id="ARBA00093448"/>
    </source>
</evidence>
<dbReference type="AlphaFoldDB" id="A0A5C8P554"/>
<keyword evidence="13" id="KW-1185">Reference proteome</keyword>
<evidence type="ECO:0000256" key="9">
    <source>
        <dbReference type="ARBA" id="ARBA00023316"/>
    </source>
</evidence>
<evidence type="ECO:0000313" key="12">
    <source>
        <dbReference type="EMBL" id="TXL68806.1"/>
    </source>
</evidence>
<dbReference type="GO" id="GO:0006508">
    <property type="term" value="P:proteolysis"/>
    <property type="evidence" value="ECO:0007669"/>
    <property type="project" value="UniProtKB-KW"/>
</dbReference>